<dbReference type="InterPro" id="IPR002491">
    <property type="entry name" value="ABC_transptr_periplasmic_BD"/>
</dbReference>
<evidence type="ECO:0000256" key="5">
    <source>
        <dbReference type="HAMAP-Rule" id="MF_01000"/>
    </source>
</evidence>
<evidence type="ECO:0000313" key="7">
    <source>
        <dbReference type="EMBL" id="SKA55009.1"/>
    </source>
</evidence>
<dbReference type="RefSeq" id="WP_080176264.1">
    <property type="nucleotide sequence ID" value="NZ_AP024854.1"/>
</dbReference>
<keyword evidence="2 5" id="KW-0732">Signal</keyword>
<organism evidence="7 8">
    <name type="scientific">Photobacterium toruni</name>
    <dbReference type="NCBI Taxonomy" id="1935446"/>
    <lineage>
        <taxon>Bacteria</taxon>
        <taxon>Pseudomonadati</taxon>
        <taxon>Pseudomonadota</taxon>
        <taxon>Gammaproteobacteria</taxon>
        <taxon>Vibrionales</taxon>
        <taxon>Vibrionaceae</taxon>
        <taxon>Photobacterium</taxon>
    </lineage>
</organism>
<protein>
    <recommendedName>
        <fullName evidence="5">Vitamin B12-binding protein</fullName>
    </recommendedName>
</protein>
<dbReference type="EMBL" id="FUWP01000029">
    <property type="protein sequence ID" value="SKA55009.1"/>
    <property type="molecule type" value="Genomic_DNA"/>
</dbReference>
<dbReference type="NCBIfam" id="NF038402">
    <property type="entry name" value="TroA_like"/>
    <property type="match status" value="1"/>
</dbReference>
<sequence precursor="true">MRFLCLLLLVISTITPSVAATLAQQTQRIISLSPHTTEMAYAAGLGNKLIAASAYSDYPSAAKKLERVANYRGLKMERILTLKPDLILAWQGGNPSRELARLEQLGIKILYSNPKVLADIPNTLEQLGRYADSPQSAQQAAAKFRQQLQQLQIANHNKPKIRYFYQLGSTPLMTVADSGWPSQIFQFCGGDNIFAKSRAAYPQVNQEQVVVRQPQIIFSAQPITETQQLWAQWKNQFVAVKQQHIYQLNTNWLNRPTPRALLAIKQVCTLLDQVRGDH</sequence>
<feature type="signal peptide" evidence="5">
    <location>
        <begin position="1"/>
        <end position="19"/>
    </location>
</feature>
<dbReference type="InterPro" id="IPR054828">
    <property type="entry name" value="Vit_B12_bind_prot"/>
</dbReference>
<feature type="domain" description="Fe/B12 periplasmic-binding" evidence="6">
    <location>
        <begin position="28"/>
        <end position="275"/>
    </location>
</feature>
<dbReference type="GO" id="GO:0071281">
    <property type="term" value="P:cellular response to iron ion"/>
    <property type="evidence" value="ECO:0007669"/>
    <property type="project" value="TreeGrafter"/>
</dbReference>
<dbReference type="GO" id="GO:0031419">
    <property type="term" value="F:cobalamin binding"/>
    <property type="evidence" value="ECO:0007669"/>
    <property type="project" value="InterPro"/>
</dbReference>
<comment type="subunit">
    <text evidence="5">The complex is composed of two ATP-binding proteins (BtuD), two transmembrane proteins (BtuC) and a solute-binding protein (BtuF).</text>
</comment>
<proteinExistence type="inferred from homology"/>
<comment type="subcellular location">
    <subcellularLocation>
        <location evidence="5">Periplasm</location>
    </subcellularLocation>
</comment>
<dbReference type="Proteomes" id="UP000191116">
    <property type="component" value="Unassembled WGS sequence"/>
</dbReference>
<feature type="binding site" evidence="5">
    <location>
        <position position="55"/>
    </location>
    <ligand>
        <name>cyanocob(III)alamin</name>
        <dbReference type="ChEBI" id="CHEBI:17439"/>
    </ligand>
</feature>
<evidence type="ECO:0000313" key="8">
    <source>
        <dbReference type="Proteomes" id="UP000191116"/>
    </source>
</evidence>
<dbReference type="InterPro" id="IPR023544">
    <property type="entry name" value="ABC_transptr_vit_B12-bd"/>
</dbReference>
<evidence type="ECO:0000256" key="3">
    <source>
        <dbReference type="ARBA" id="ARBA00022764"/>
    </source>
</evidence>
<dbReference type="AlphaFoldDB" id="A0A1T4UQN7"/>
<comment type="similarity">
    <text evidence="5">Belongs to the BtuF family.</text>
</comment>
<evidence type="ECO:0000256" key="4">
    <source>
        <dbReference type="ARBA" id="ARBA00023157"/>
    </source>
</evidence>
<dbReference type="GO" id="GO:0015889">
    <property type="term" value="P:cobalamin transport"/>
    <property type="evidence" value="ECO:0007669"/>
    <property type="project" value="UniProtKB-UniRule"/>
</dbReference>
<keyword evidence="3 5" id="KW-0574">Periplasm</keyword>
<dbReference type="SUPFAM" id="SSF53807">
    <property type="entry name" value="Helical backbone' metal receptor"/>
    <property type="match status" value="1"/>
</dbReference>
<keyword evidence="4" id="KW-1015">Disulfide bond</keyword>
<comment type="function">
    <text evidence="5">Part of the ABC transporter complex BtuCDF involved in vitamin B12 import. Binds vitamin B12 and delivers it to the periplasmic surface of BtuC.</text>
</comment>
<dbReference type="InterPro" id="IPR050902">
    <property type="entry name" value="ABC_Transporter_SBP"/>
</dbReference>
<feature type="site" description="Important for BtuC binding" evidence="5">
    <location>
        <position position="77"/>
    </location>
</feature>
<feature type="site" description="Important for BtuC binding" evidence="5">
    <location>
        <position position="207"/>
    </location>
</feature>
<dbReference type="HAMAP" id="MF_01000">
    <property type="entry name" value="BtuF"/>
    <property type="match status" value="1"/>
</dbReference>
<accession>A0A1T4UQN7</accession>
<dbReference type="NCBIfam" id="NF002894">
    <property type="entry name" value="PRK03379.1"/>
    <property type="match status" value="1"/>
</dbReference>
<comment type="caution">
    <text evidence="5">Lacks conserved residue(s) required for the propagation of feature annotation.</text>
</comment>
<evidence type="ECO:0000259" key="6">
    <source>
        <dbReference type="PROSITE" id="PS50983"/>
    </source>
</evidence>
<gene>
    <name evidence="5 7" type="primary">btuF</name>
    <name evidence="7" type="ORF">CZ814_03565</name>
</gene>
<dbReference type="Gene3D" id="3.40.50.1980">
    <property type="entry name" value="Nitrogenase molybdenum iron protein domain"/>
    <property type="match status" value="2"/>
</dbReference>
<dbReference type="PANTHER" id="PTHR30535">
    <property type="entry name" value="VITAMIN B12-BINDING PROTEIN"/>
    <property type="match status" value="1"/>
</dbReference>
<dbReference type="PROSITE" id="PS50983">
    <property type="entry name" value="FE_B12_PBP"/>
    <property type="match status" value="1"/>
</dbReference>
<dbReference type="CDD" id="cd01144">
    <property type="entry name" value="BtuF"/>
    <property type="match status" value="1"/>
</dbReference>
<reference evidence="7 8" key="1">
    <citation type="submission" date="2017-02" db="EMBL/GenBank/DDBJ databases">
        <authorList>
            <person name="Peterson S.W."/>
        </authorList>
    </citation>
    <scope>NUCLEOTIDE SEQUENCE [LARGE SCALE GENOMIC DNA]</scope>
    <source>
        <strain evidence="7 8">CECT 9189</strain>
    </source>
</reference>
<evidence type="ECO:0000256" key="2">
    <source>
        <dbReference type="ARBA" id="ARBA00022729"/>
    </source>
</evidence>
<dbReference type="GO" id="GO:0042597">
    <property type="term" value="C:periplasmic space"/>
    <property type="evidence" value="ECO:0007669"/>
    <property type="project" value="UniProtKB-SubCell"/>
</dbReference>
<name>A0A1T4UQN7_9GAMM</name>
<feature type="chain" id="PRO_5013404889" description="Vitamin B12-binding protein" evidence="5">
    <location>
        <begin position="20"/>
        <end position="278"/>
    </location>
</feature>
<keyword evidence="1 5" id="KW-0813">Transport</keyword>
<dbReference type="OrthoDB" id="6495095at2"/>
<dbReference type="PANTHER" id="PTHR30535:SF34">
    <property type="entry name" value="MOLYBDATE-BINDING PROTEIN MOLA"/>
    <property type="match status" value="1"/>
</dbReference>
<dbReference type="Pfam" id="PF01497">
    <property type="entry name" value="Peripla_BP_2"/>
    <property type="match status" value="1"/>
</dbReference>
<evidence type="ECO:0000256" key="1">
    <source>
        <dbReference type="ARBA" id="ARBA00022448"/>
    </source>
</evidence>